<dbReference type="GeneID" id="62207851"/>
<dbReference type="GO" id="GO:0006508">
    <property type="term" value="P:proteolysis"/>
    <property type="evidence" value="ECO:0007669"/>
    <property type="project" value="UniProtKB-KW"/>
</dbReference>
<comment type="caution">
    <text evidence="8">The sequence shown here is derived from an EMBL/GenBank/DDBJ whole genome shotgun (WGS) entry which is preliminary data.</text>
</comment>
<dbReference type="GO" id="GO:0005634">
    <property type="term" value="C:nucleus"/>
    <property type="evidence" value="ECO:0007669"/>
    <property type="project" value="TreeGrafter"/>
</dbReference>
<evidence type="ECO:0000256" key="5">
    <source>
        <dbReference type="ARBA" id="ARBA00022801"/>
    </source>
</evidence>
<dbReference type="EC" id="3.4.19.12" evidence="2"/>
<keyword evidence="6" id="KW-0788">Thiol protease</keyword>
<keyword evidence="4" id="KW-0833">Ubl conjugation pathway</keyword>
<dbReference type="Pfam" id="PF10275">
    <property type="entry name" value="Peptidase_C65"/>
    <property type="match status" value="1"/>
</dbReference>
<keyword evidence="5" id="KW-0378">Hydrolase</keyword>
<dbReference type="InterPro" id="IPR019400">
    <property type="entry name" value="Peptidase_C65_otubain"/>
</dbReference>
<dbReference type="RefSeq" id="XP_038782474.1">
    <property type="nucleotide sequence ID" value="XM_038934673.1"/>
</dbReference>
<dbReference type="SUPFAM" id="SSF54001">
    <property type="entry name" value="Cysteine proteinases"/>
    <property type="match status" value="1"/>
</dbReference>
<evidence type="ECO:0000256" key="3">
    <source>
        <dbReference type="ARBA" id="ARBA00022670"/>
    </source>
</evidence>
<dbReference type="GO" id="GO:0071108">
    <property type="term" value="P:protein K48-linked deubiquitination"/>
    <property type="evidence" value="ECO:0007669"/>
    <property type="project" value="TreeGrafter"/>
</dbReference>
<keyword evidence="3" id="KW-0645">Protease</keyword>
<evidence type="ECO:0000313" key="9">
    <source>
        <dbReference type="Proteomes" id="UP000596902"/>
    </source>
</evidence>
<accession>A0A8H7EC32</accession>
<sequence length="558" mass="61936">MSRQSVLTGYHPHGQHHPHAHLHQGHYGVPAQNHYQGGLAFAIRAPVLAPGSYNHHTGHHPGHQHRNPHLNMAAYPSDDEYAHLQKLSSEYEPEATGPLVGERQSSAAITTEYAAADPVFQVKTAALPAKYAYFRTCRGDGHCGWRAIAFTYFEALLRAGNVNKLDHEKGRLDSLGNMLANIGYSRDIWIDFAEEAFELLDKLANSLRNMDGQAETILLRTFNDMNESMAIITYVKLLASAWVQTHAEDFMHFVDNGDVKAYCSNYIEPTQCEADNVGIAALAEALIKPAGLGLEVWYLDRSPGEEINRSFYAEPTDAHHRPIAGAPMLRLLYRPGHYDILYKAGDVPQIQHQPVPQQQPLHVALANYTDEFIPTATNVGDVMNMIPGMYPSSVGLGQRWPSLPYDFSPSPASHPQVTPVQPYAPTPTPVTPVTTSHLDFVTPIHSSNPSQYNPPNHHNIHLDQPPVTLPIHPPPPPVSIERAAPMGVERGGLFRPSMYELEPGYGSSLQVQPFQTSIFRNSHFNTAHFMNPDFEPEQWCPDGEYSVGNKGRHKSHSS</sequence>
<dbReference type="GO" id="GO:0004843">
    <property type="term" value="F:cysteine-type deubiquitinase activity"/>
    <property type="evidence" value="ECO:0007669"/>
    <property type="project" value="UniProtKB-EC"/>
</dbReference>
<feature type="region of interest" description="Disordered" evidence="7">
    <location>
        <begin position="1"/>
        <end position="29"/>
    </location>
</feature>
<dbReference type="Gene3D" id="1.20.1300.20">
    <property type="entry name" value="Peptidase C65 Otubain, subdomain 2"/>
    <property type="match status" value="1"/>
</dbReference>
<evidence type="ECO:0000256" key="4">
    <source>
        <dbReference type="ARBA" id="ARBA00022786"/>
    </source>
</evidence>
<dbReference type="Gene3D" id="3.30.200.60">
    <property type="entry name" value="Peptidase C65 Otubain, subdomain 1"/>
    <property type="match status" value="1"/>
</dbReference>
<evidence type="ECO:0000256" key="2">
    <source>
        <dbReference type="ARBA" id="ARBA00012759"/>
    </source>
</evidence>
<evidence type="ECO:0000256" key="7">
    <source>
        <dbReference type="SAM" id="MobiDB-lite"/>
    </source>
</evidence>
<dbReference type="EMBL" id="JAAABM010000017">
    <property type="protein sequence ID" value="KAF7672116.1"/>
    <property type="molecule type" value="Genomic_DNA"/>
</dbReference>
<proteinExistence type="predicted"/>
<evidence type="ECO:0000256" key="6">
    <source>
        <dbReference type="ARBA" id="ARBA00022807"/>
    </source>
</evidence>
<dbReference type="Proteomes" id="UP000596902">
    <property type="component" value="Unassembled WGS sequence"/>
</dbReference>
<gene>
    <name evidence="8" type="ORF">GT037_009626</name>
</gene>
<dbReference type="PANTHER" id="PTHR12931">
    <property type="entry name" value="UBIQUITIN THIOLESTERASE PROTEIN OTUB"/>
    <property type="match status" value="1"/>
</dbReference>
<reference evidence="8" key="2">
    <citation type="submission" date="2020-08" db="EMBL/GenBank/DDBJ databases">
        <title>Draft Genome Sequence of Cumin Blight Pathogen Alternaria burnsii.</title>
        <authorList>
            <person name="Feng Z."/>
        </authorList>
    </citation>
    <scope>NUCLEOTIDE SEQUENCE</scope>
    <source>
        <strain evidence="8">CBS107.38</strain>
    </source>
</reference>
<dbReference type="CDD" id="cd22749">
    <property type="entry name" value="Otubain_C65"/>
    <property type="match status" value="1"/>
</dbReference>
<evidence type="ECO:0000313" key="8">
    <source>
        <dbReference type="EMBL" id="KAF7672116.1"/>
    </source>
</evidence>
<feature type="compositionally biased region" description="Basic residues" evidence="7">
    <location>
        <begin position="13"/>
        <end position="24"/>
    </location>
</feature>
<dbReference type="PANTHER" id="PTHR12931:SF15">
    <property type="entry name" value="UBIQUITIN THIOESTERASE OTUBAIN-LIKE"/>
    <property type="match status" value="1"/>
</dbReference>
<name>A0A8H7EC32_9PLEO</name>
<reference evidence="8" key="1">
    <citation type="submission" date="2020-01" db="EMBL/GenBank/DDBJ databases">
        <authorList>
            <person name="Feng Z.H.Z."/>
        </authorList>
    </citation>
    <scope>NUCLEOTIDE SEQUENCE</scope>
    <source>
        <strain evidence="8">CBS107.38</strain>
    </source>
</reference>
<comment type="catalytic activity">
    <reaction evidence="1">
        <text>Thiol-dependent hydrolysis of ester, thioester, amide, peptide and isopeptide bonds formed by the C-terminal Gly of ubiquitin (a 76-residue protein attached to proteins as an intracellular targeting signal).</text>
        <dbReference type="EC" id="3.4.19.12"/>
    </reaction>
</comment>
<dbReference type="GO" id="GO:0043130">
    <property type="term" value="F:ubiquitin binding"/>
    <property type="evidence" value="ECO:0007669"/>
    <property type="project" value="TreeGrafter"/>
</dbReference>
<dbReference type="InterPro" id="IPR038765">
    <property type="entry name" value="Papain-like_cys_pep_sf"/>
</dbReference>
<dbReference type="InterPro" id="IPR042467">
    <property type="entry name" value="Peptidase_C65_otubain_sub2"/>
</dbReference>
<protein>
    <recommendedName>
        <fullName evidence="2">ubiquitinyl hydrolase 1</fullName>
        <ecNumber evidence="2">3.4.19.12</ecNumber>
    </recommendedName>
</protein>
<organism evidence="8 9">
    <name type="scientific">Alternaria burnsii</name>
    <dbReference type="NCBI Taxonomy" id="1187904"/>
    <lineage>
        <taxon>Eukaryota</taxon>
        <taxon>Fungi</taxon>
        <taxon>Dikarya</taxon>
        <taxon>Ascomycota</taxon>
        <taxon>Pezizomycotina</taxon>
        <taxon>Dothideomycetes</taxon>
        <taxon>Pleosporomycetidae</taxon>
        <taxon>Pleosporales</taxon>
        <taxon>Pleosporineae</taxon>
        <taxon>Pleosporaceae</taxon>
        <taxon>Alternaria</taxon>
        <taxon>Alternaria sect. Alternaria</taxon>
    </lineage>
</organism>
<keyword evidence="9" id="KW-1185">Reference proteome</keyword>
<dbReference type="InterPro" id="IPR042468">
    <property type="entry name" value="Peptidase_C65_otubain_sub1"/>
</dbReference>
<evidence type="ECO:0000256" key="1">
    <source>
        <dbReference type="ARBA" id="ARBA00000707"/>
    </source>
</evidence>
<dbReference type="AlphaFoldDB" id="A0A8H7EC32"/>